<evidence type="ECO:0000259" key="5">
    <source>
        <dbReference type="PROSITE" id="PS50097"/>
    </source>
</evidence>
<dbReference type="Pfam" id="PF00651">
    <property type="entry name" value="BTB"/>
    <property type="match status" value="2"/>
</dbReference>
<evidence type="ECO:0000259" key="6">
    <source>
        <dbReference type="PROSITE" id="PS50144"/>
    </source>
</evidence>
<evidence type="ECO:0000256" key="4">
    <source>
        <dbReference type="SAM" id="Phobius"/>
    </source>
</evidence>
<evidence type="ECO:0000313" key="8">
    <source>
        <dbReference type="Proteomes" id="UP000636709"/>
    </source>
</evidence>
<evidence type="ECO:0000256" key="1">
    <source>
        <dbReference type="ARBA" id="ARBA00004906"/>
    </source>
</evidence>
<comment type="similarity">
    <text evidence="2">Belongs to the Tdpoz family.</text>
</comment>
<dbReference type="Pfam" id="PF24570">
    <property type="entry name" value="BACK_BPM_SPOP"/>
    <property type="match status" value="2"/>
</dbReference>
<feature type="domain" description="BTB" evidence="5">
    <location>
        <begin position="555"/>
        <end position="617"/>
    </location>
</feature>
<dbReference type="PROSITE" id="PS50097">
    <property type="entry name" value="BTB"/>
    <property type="match status" value="2"/>
</dbReference>
<dbReference type="Gene3D" id="1.25.40.420">
    <property type="match status" value="2"/>
</dbReference>
<keyword evidence="4" id="KW-1133">Transmembrane helix</keyword>
<dbReference type="PROSITE" id="PS50144">
    <property type="entry name" value="MATH"/>
    <property type="match status" value="1"/>
</dbReference>
<reference evidence="7" key="1">
    <citation type="submission" date="2020-07" db="EMBL/GenBank/DDBJ databases">
        <title>Genome sequence and genetic diversity analysis of an under-domesticated orphan crop, white fonio (Digitaria exilis).</title>
        <authorList>
            <person name="Bennetzen J.L."/>
            <person name="Chen S."/>
            <person name="Ma X."/>
            <person name="Wang X."/>
            <person name="Yssel A.E.J."/>
            <person name="Chaluvadi S.R."/>
            <person name="Johnson M."/>
            <person name="Gangashetty P."/>
            <person name="Hamidou F."/>
            <person name="Sanogo M.D."/>
            <person name="Zwaenepoel A."/>
            <person name="Wallace J."/>
            <person name="Van De Peer Y."/>
            <person name="Van Deynze A."/>
        </authorList>
    </citation>
    <scope>NUCLEOTIDE SEQUENCE</scope>
    <source>
        <tissue evidence="7">Leaves</tissue>
    </source>
</reference>
<dbReference type="GO" id="GO:0016567">
    <property type="term" value="P:protein ubiquitination"/>
    <property type="evidence" value="ECO:0007669"/>
    <property type="project" value="InterPro"/>
</dbReference>
<gene>
    <name evidence="7" type="ORF">HU200_059156</name>
</gene>
<feature type="transmembrane region" description="Helical" evidence="4">
    <location>
        <begin position="338"/>
        <end position="360"/>
    </location>
</feature>
<dbReference type="InterPro" id="IPR002083">
    <property type="entry name" value="MATH/TRAF_dom"/>
</dbReference>
<dbReference type="EMBL" id="JACEFO010002479">
    <property type="protein sequence ID" value="KAF8658682.1"/>
    <property type="molecule type" value="Genomic_DNA"/>
</dbReference>
<dbReference type="InterPro" id="IPR000210">
    <property type="entry name" value="BTB/POZ_dom"/>
</dbReference>
<name>A0A835ACF9_9POAL</name>
<dbReference type="InterPro" id="IPR008974">
    <property type="entry name" value="TRAF-like"/>
</dbReference>
<dbReference type="PANTHER" id="PTHR26379:SF180">
    <property type="entry name" value="TRAF TRANSCRIPTION FACTOR"/>
    <property type="match status" value="1"/>
</dbReference>
<evidence type="ECO:0008006" key="9">
    <source>
        <dbReference type="Google" id="ProtNLM"/>
    </source>
</evidence>
<dbReference type="Proteomes" id="UP000636709">
    <property type="component" value="Unassembled WGS sequence"/>
</dbReference>
<organism evidence="7 8">
    <name type="scientific">Digitaria exilis</name>
    <dbReference type="NCBI Taxonomy" id="1010633"/>
    <lineage>
        <taxon>Eukaryota</taxon>
        <taxon>Viridiplantae</taxon>
        <taxon>Streptophyta</taxon>
        <taxon>Embryophyta</taxon>
        <taxon>Tracheophyta</taxon>
        <taxon>Spermatophyta</taxon>
        <taxon>Magnoliopsida</taxon>
        <taxon>Liliopsida</taxon>
        <taxon>Poales</taxon>
        <taxon>Poaceae</taxon>
        <taxon>PACMAD clade</taxon>
        <taxon>Panicoideae</taxon>
        <taxon>Panicodae</taxon>
        <taxon>Paniceae</taxon>
        <taxon>Anthephorinae</taxon>
        <taxon>Digitaria</taxon>
    </lineage>
</organism>
<dbReference type="Pfam" id="PF22486">
    <property type="entry name" value="MATH_2"/>
    <property type="match status" value="1"/>
</dbReference>
<dbReference type="CDD" id="cd00121">
    <property type="entry name" value="MATH"/>
    <property type="match status" value="1"/>
</dbReference>
<feature type="domain" description="MATH" evidence="6">
    <location>
        <begin position="381"/>
        <end position="516"/>
    </location>
</feature>
<keyword evidence="4" id="KW-0472">Membrane</keyword>
<dbReference type="Gene3D" id="2.60.210.10">
    <property type="entry name" value="Apoptosis, Tumor Necrosis Factor Receptor Associated Protein 2, Chain A"/>
    <property type="match status" value="1"/>
</dbReference>
<dbReference type="PANTHER" id="PTHR26379">
    <property type="entry name" value="BTB/POZ AND MATH DOMAIN-CONTAINING PROTEIN 1"/>
    <property type="match status" value="1"/>
</dbReference>
<dbReference type="AlphaFoldDB" id="A0A835ACF9"/>
<accession>A0A835ACF9</accession>
<evidence type="ECO:0000313" key="7">
    <source>
        <dbReference type="EMBL" id="KAF8658682.1"/>
    </source>
</evidence>
<dbReference type="InterPro" id="IPR045005">
    <property type="entry name" value="BPM1-6"/>
</dbReference>
<sequence length="727" mass="79072">MRRPLCICSCAFTDAETGAAAVAAVDGEGSREAPGDTLAGGSYDKEAGRSDSGGGGRRRGRPGEDGGDGRSEVVQLMKRDEVPESGYLVNDSLTVECTLTVLKKLPDMVVVSAATDVPLPSSDLHRHLGELLQGQKGADVTFVLDSGDRYPAHKNILAARSPVFMAEFFGDMNERSSQTVSIGDMQAAVFKAMLHFIYTDMAPELDEEHDEPAAVVMAQHLLVAADRYGLDRLKLICEGKLSSNIDVETAATTLALAEQHNCSVLKNKCVDFITGSPETLSAVLATDGYKHLVESCPLVLTELLRETIACAGELCHRTASLTVAPVLAAAAEEGRSSILSTFFGSIYIIFAYLFSVYLVAPPPPLPMTMELGRTNLTEAVRSVHLLKIDGFCATEAMGRSECIKSRWNVGGHEWEVHLYPNCLCRTTDDHRDIYGVALKLTLLSEPQRKTFANLSCRLVDPSRNRDPSLVKCTSYKFGAGIDWIGECRKLVLLMERDEVPLSGYLVNDSLTVECTLTVLMKLPDMVVIPSVSEVPLPSSDLHRHLGELLQGQWGADVTFVLDSGDRIPAHKNILAARSPVFKAEFFGDMSERSSQTVRIQDMQAAVFKAMLHFIYTDTAPELDEEPETAAAMAQHLLAAADRYGLERLKLICEGKLSGGIDVDTAATTLALAEKHNCSVLKDKCVDFMARSPETLNAVLATDGYKHLVESCPLMFTELLRVAHGKRN</sequence>
<protein>
    <recommendedName>
        <fullName evidence="9">BTB domain-containing protein</fullName>
    </recommendedName>
</protein>
<dbReference type="SUPFAM" id="SSF54695">
    <property type="entry name" value="POZ domain"/>
    <property type="match status" value="2"/>
</dbReference>
<dbReference type="Gene3D" id="3.30.710.10">
    <property type="entry name" value="Potassium Channel Kv1.1, Chain A"/>
    <property type="match status" value="2"/>
</dbReference>
<comment type="pathway">
    <text evidence="1">Protein modification; protein ubiquitination.</text>
</comment>
<proteinExistence type="inferred from homology"/>
<feature type="region of interest" description="Disordered" evidence="3">
    <location>
        <begin position="25"/>
        <end position="71"/>
    </location>
</feature>
<feature type="compositionally biased region" description="Basic and acidic residues" evidence="3">
    <location>
        <begin position="61"/>
        <end position="71"/>
    </location>
</feature>
<dbReference type="SMART" id="SM00225">
    <property type="entry name" value="BTB"/>
    <property type="match status" value="2"/>
</dbReference>
<evidence type="ECO:0000256" key="3">
    <source>
        <dbReference type="SAM" id="MobiDB-lite"/>
    </source>
</evidence>
<evidence type="ECO:0000256" key="2">
    <source>
        <dbReference type="ARBA" id="ARBA00010846"/>
    </source>
</evidence>
<keyword evidence="4" id="KW-0812">Transmembrane</keyword>
<dbReference type="InterPro" id="IPR011333">
    <property type="entry name" value="SKP1/BTB/POZ_sf"/>
</dbReference>
<comment type="caution">
    <text evidence="7">The sequence shown here is derived from an EMBL/GenBank/DDBJ whole genome shotgun (WGS) entry which is preliminary data.</text>
</comment>
<keyword evidence="8" id="KW-1185">Reference proteome</keyword>
<feature type="domain" description="BTB" evidence="5">
    <location>
        <begin position="138"/>
        <end position="200"/>
    </location>
</feature>
<dbReference type="OrthoDB" id="685185at2759"/>
<dbReference type="InterPro" id="IPR056423">
    <property type="entry name" value="BACK_BPM_SPOP"/>
</dbReference>
<dbReference type="SUPFAM" id="SSF49599">
    <property type="entry name" value="TRAF domain-like"/>
    <property type="match status" value="1"/>
</dbReference>